<sequence length="402" mass="44373">MAETVQEKGLVKVDEQRLSAELGLVDPISLAPVQAADPELEKMANEFVANILAINPEDATQIEIRQQNIASIDNLGAKAQKDSALRSAMLREPIRKLAQKGEDGGEVANALVNLNLKVEELDPQKFNLDPGWFARLLGALPGIGTPLKRYFMQFESAQTVLDAILRSLHGGADTLKRDNLTLTDDQKQLRLATHKLRKSIDLGMLLDKKLSQVLAQDIPSDDPRASFINEELLFPLRQRLMDLQQQLAVNQQAVLAIEIIVRNNKELIRGVNRAVNVTVNALSVAVTVALALANQKIVLGKIEAVNTTTNKLIGDTAKRLQQQGVEIHKQAASSQLDMQVLKQAFADIHGALDDIARFRQEALPQMAKSLLEMDRLTTETEEATKKLERGNQVSPAMYLEID</sequence>
<dbReference type="PANTHER" id="PTHR38432">
    <property type="entry name" value="TELA-LIKE PROTEIN SAOUHSC_01408"/>
    <property type="match status" value="1"/>
</dbReference>
<reference evidence="2" key="1">
    <citation type="submission" date="2017-07" db="EMBL/GenBank/DDBJ databases">
        <title>The cable genome - Insights into the physiology and evolution of filamentous bacteria capable of sulfide oxidation via long distance electron transfer.</title>
        <authorList>
            <person name="Thorup C."/>
            <person name="Bjerg J.T."/>
            <person name="Schreiber L."/>
            <person name="Nielsen L.P."/>
            <person name="Kjeldsen K.U."/>
            <person name="Boesen T."/>
            <person name="Boggild A."/>
            <person name="Meysman F."/>
            <person name="Geelhoed J."/>
            <person name="Schramm A."/>
        </authorList>
    </citation>
    <scope>NUCLEOTIDE SEQUENCE [LARGE SCALE GENOMIC DNA]</scope>
    <source>
        <strain evidence="2">GS</strain>
    </source>
</reference>
<dbReference type="AlphaFoldDB" id="A0A521G108"/>
<dbReference type="Proteomes" id="UP000316238">
    <property type="component" value="Unassembled WGS sequence"/>
</dbReference>
<dbReference type="EMBL" id="NQJD01000019">
    <property type="protein sequence ID" value="TAA74714.1"/>
    <property type="molecule type" value="Genomic_DNA"/>
</dbReference>
<dbReference type="Pfam" id="PF05816">
    <property type="entry name" value="TelA"/>
    <property type="match status" value="1"/>
</dbReference>
<evidence type="ECO:0000313" key="3">
    <source>
        <dbReference type="Proteomes" id="UP000316238"/>
    </source>
</evidence>
<keyword evidence="3" id="KW-1185">Reference proteome</keyword>
<accession>A0A521G108</accession>
<protein>
    <submittedName>
        <fullName evidence="2">Conserved protein YaaN involved in tellurite resistance</fullName>
    </submittedName>
</protein>
<comment type="similarity">
    <text evidence="1">Belongs to the TelA family.</text>
</comment>
<evidence type="ECO:0000256" key="1">
    <source>
        <dbReference type="ARBA" id="ARBA00005541"/>
    </source>
</evidence>
<dbReference type="InterPro" id="IPR008863">
    <property type="entry name" value="Toxic_anion-R_TelA"/>
</dbReference>
<name>A0A521G108_9BACT</name>
<gene>
    <name evidence="2" type="ORF">CDV28_11927</name>
</gene>
<proteinExistence type="inferred from homology"/>
<dbReference type="PANTHER" id="PTHR38432:SF1">
    <property type="entry name" value="TELA-LIKE PROTEIN SAOUHSC_01408"/>
    <property type="match status" value="1"/>
</dbReference>
<organism evidence="2 3">
    <name type="scientific">Candidatus Electronema aureum</name>
    <dbReference type="NCBI Taxonomy" id="2005002"/>
    <lineage>
        <taxon>Bacteria</taxon>
        <taxon>Pseudomonadati</taxon>
        <taxon>Thermodesulfobacteriota</taxon>
        <taxon>Desulfobulbia</taxon>
        <taxon>Desulfobulbales</taxon>
        <taxon>Desulfobulbaceae</taxon>
        <taxon>Candidatus Electronema</taxon>
    </lineage>
</organism>
<comment type="caution">
    <text evidence="2">The sequence shown here is derived from an EMBL/GenBank/DDBJ whole genome shotgun (WGS) entry which is preliminary data.</text>
</comment>
<evidence type="ECO:0000313" key="2">
    <source>
        <dbReference type="EMBL" id="TAA74714.1"/>
    </source>
</evidence>